<organism evidence="1 2">
    <name type="scientific">Morus notabilis</name>
    <dbReference type="NCBI Taxonomy" id="981085"/>
    <lineage>
        <taxon>Eukaryota</taxon>
        <taxon>Viridiplantae</taxon>
        <taxon>Streptophyta</taxon>
        <taxon>Embryophyta</taxon>
        <taxon>Tracheophyta</taxon>
        <taxon>Spermatophyta</taxon>
        <taxon>Magnoliopsida</taxon>
        <taxon>eudicotyledons</taxon>
        <taxon>Gunneridae</taxon>
        <taxon>Pentapetalae</taxon>
        <taxon>rosids</taxon>
        <taxon>fabids</taxon>
        <taxon>Rosales</taxon>
        <taxon>Moraceae</taxon>
        <taxon>Moreae</taxon>
        <taxon>Morus</taxon>
    </lineage>
</organism>
<sequence>MSCNTSRHDCLHYRPGKAEEIEQWKGIMNIGEEIPNSKISFSYLCNTSSSANLVVIMNTELENPSLLRMVSMNAKR</sequence>
<gene>
    <name evidence="1" type="ORF">L484_018200</name>
</gene>
<accession>W9R1B8</accession>
<reference evidence="2" key="1">
    <citation type="submission" date="2013-01" db="EMBL/GenBank/DDBJ databases">
        <title>Draft Genome Sequence of a Mulberry Tree, Morus notabilis C.K. Schneid.</title>
        <authorList>
            <person name="He N."/>
            <person name="Zhao S."/>
        </authorList>
    </citation>
    <scope>NUCLEOTIDE SEQUENCE</scope>
</reference>
<evidence type="ECO:0000313" key="2">
    <source>
        <dbReference type="Proteomes" id="UP000030645"/>
    </source>
</evidence>
<dbReference type="AlphaFoldDB" id="W9R1B8"/>
<dbReference type="KEGG" id="mnt:21401176"/>
<keyword evidence="2" id="KW-1185">Reference proteome</keyword>
<protein>
    <submittedName>
        <fullName evidence="1">Uncharacterized protein</fullName>
    </submittedName>
</protein>
<dbReference type="OrthoDB" id="1726823at2759"/>
<evidence type="ECO:0000313" key="1">
    <source>
        <dbReference type="EMBL" id="EXB36043.1"/>
    </source>
</evidence>
<proteinExistence type="predicted"/>
<dbReference type="Proteomes" id="UP000030645">
    <property type="component" value="Unassembled WGS sequence"/>
</dbReference>
<name>W9R1B8_9ROSA</name>
<dbReference type="EMBL" id="KE343571">
    <property type="protein sequence ID" value="EXB36043.1"/>
    <property type="molecule type" value="Genomic_DNA"/>
</dbReference>